<name>A9KUS8_SHEB9</name>
<dbReference type="EMBL" id="CP000891">
    <property type="protein sequence ID" value="ABX50096.1"/>
    <property type="molecule type" value="Genomic_DNA"/>
</dbReference>
<dbReference type="Pfam" id="PF07693">
    <property type="entry name" value="KAP_NTPase"/>
    <property type="match status" value="1"/>
</dbReference>
<dbReference type="InterPro" id="IPR011646">
    <property type="entry name" value="KAP_P-loop"/>
</dbReference>
<reference evidence="2 3" key="1">
    <citation type="submission" date="2007-11" db="EMBL/GenBank/DDBJ databases">
        <title>Complete sequence of chromosome of Shewanella baltica OS195.</title>
        <authorList>
            <consortium name="US DOE Joint Genome Institute"/>
            <person name="Copeland A."/>
            <person name="Lucas S."/>
            <person name="Lapidus A."/>
            <person name="Barry K."/>
            <person name="Glavina del Rio T."/>
            <person name="Dalin E."/>
            <person name="Tice H."/>
            <person name="Pitluck S."/>
            <person name="Chain P."/>
            <person name="Malfatti S."/>
            <person name="Shin M."/>
            <person name="Vergez L."/>
            <person name="Schmutz J."/>
            <person name="Larimer F."/>
            <person name="Land M."/>
            <person name="Hauser L."/>
            <person name="Kyrpides N."/>
            <person name="Kim E."/>
            <person name="Brettar I."/>
            <person name="Rodrigues J."/>
            <person name="Konstantinidis K."/>
            <person name="Klappenbach J."/>
            <person name="Hofle M."/>
            <person name="Tiedje J."/>
            <person name="Richardson P."/>
        </authorList>
    </citation>
    <scope>NUCLEOTIDE SEQUENCE [LARGE SCALE GENOMIC DNA]</scope>
    <source>
        <strain evidence="2 3">OS195</strain>
    </source>
</reference>
<dbReference type="HOGENOM" id="CLU_039725_3_1_6"/>
<evidence type="ECO:0000259" key="1">
    <source>
        <dbReference type="Pfam" id="PF07693"/>
    </source>
</evidence>
<dbReference type="Proteomes" id="UP000000770">
    <property type="component" value="Chromosome"/>
</dbReference>
<dbReference type="SUPFAM" id="SSF52540">
    <property type="entry name" value="P-loop containing nucleoside triphosphate hydrolases"/>
    <property type="match status" value="1"/>
</dbReference>
<organism evidence="2 3">
    <name type="scientific">Shewanella baltica (strain OS195)</name>
    <dbReference type="NCBI Taxonomy" id="399599"/>
    <lineage>
        <taxon>Bacteria</taxon>
        <taxon>Pseudomonadati</taxon>
        <taxon>Pseudomonadota</taxon>
        <taxon>Gammaproteobacteria</taxon>
        <taxon>Alteromonadales</taxon>
        <taxon>Shewanellaceae</taxon>
        <taxon>Shewanella</taxon>
    </lineage>
</organism>
<sequence>MQIKIKDIAIEQNDPFKYDCLERKSEIENISSITTNICAPLVMAIDSPWGTGKTTFIKMWRAYLESQQVTTIYFNAWESDYAEDPLVALVSELDIWVKSLNNTELSAGIWKQAKSLLPGIAKSTAVATAKIATFGALDIEKEYEKIASDLVGGTVDDLVDSFNIQSSAISRFKDIVEQTISELGEEQKNLIIFVDELDRCRPTYAIELLERIKHLFNIERLIFVLSTDVEQLSHSICAVYGNDFNARKYLQRFIDIDYSLKKPATKNYIVSLFHSLSINEYFKARKEGHYEQEHLIDCCDIFSTRFDLSLRGINLLLTRVRLVLSSIPSNNYLYEPLLISLLLLREHNIELYNRYCNEPKTADEVIAYFTKGLSSEVVCTFSFSLIAGYLIAPNLDHSNNSRFEELVAPYKKILADDDNKNSDLAYAADKVLLISGASNGMRRNVNLKTTIERVELLHRIQIE</sequence>
<gene>
    <name evidence="2" type="ordered locus">Sbal195_2930</name>
</gene>
<dbReference type="KEGG" id="sbn:Sbal195_2930"/>
<dbReference type="RefSeq" id="WP_012197355.1">
    <property type="nucleotide sequence ID" value="NC_009997.1"/>
</dbReference>
<evidence type="ECO:0000313" key="2">
    <source>
        <dbReference type="EMBL" id="ABX50096.1"/>
    </source>
</evidence>
<evidence type="ECO:0000313" key="3">
    <source>
        <dbReference type="Proteomes" id="UP000000770"/>
    </source>
</evidence>
<proteinExistence type="predicted"/>
<dbReference type="Gene3D" id="3.40.50.300">
    <property type="entry name" value="P-loop containing nucleotide triphosphate hydrolases"/>
    <property type="match status" value="1"/>
</dbReference>
<dbReference type="InterPro" id="IPR027417">
    <property type="entry name" value="P-loop_NTPase"/>
</dbReference>
<protein>
    <submittedName>
        <fullName evidence="2">KAP P-loop domain protein</fullName>
    </submittedName>
</protein>
<dbReference type="AlphaFoldDB" id="A9KUS8"/>
<feature type="domain" description="KAP NTPase" evidence="1">
    <location>
        <begin position="29"/>
        <end position="319"/>
    </location>
</feature>
<accession>A9KUS8</accession>